<reference evidence="2" key="1">
    <citation type="submission" date="2022-08" db="EMBL/GenBank/DDBJ databases">
        <authorList>
            <person name="Kallberg Y."/>
            <person name="Tangrot J."/>
            <person name="Rosling A."/>
        </authorList>
    </citation>
    <scope>NUCLEOTIDE SEQUENCE</scope>
    <source>
        <strain evidence="2">Wild A</strain>
    </source>
</reference>
<keyword evidence="1" id="KW-0812">Transmembrane</keyword>
<organism evidence="2 3">
    <name type="scientific">Funneliformis geosporum</name>
    <dbReference type="NCBI Taxonomy" id="1117311"/>
    <lineage>
        <taxon>Eukaryota</taxon>
        <taxon>Fungi</taxon>
        <taxon>Fungi incertae sedis</taxon>
        <taxon>Mucoromycota</taxon>
        <taxon>Glomeromycotina</taxon>
        <taxon>Glomeromycetes</taxon>
        <taxon>Glomerales</taxon>
        <taxon>Glomeraceae</taxon>
        <taxon>Funneliformis</taxon>
    </lineage>
</organism>
<feature type="transmembrane region" description="Helical" evidence="1">
    <location>
        <begin position="677"/>
        <end position="696"/>
    </location>
</feature>
<evidence type="ECO:0000256" key="1">
    <source>
        <dbReference type="SAM" id="Phobius"/>
    </source>
</evidence>
<feature type="non-terminal residue" evidence="2">
    <location>
        <position position="1"/>
    </location>
</feature>
<accession>A0A9W4SV35</accession>
<dbReference type="Proteomes" id="UP001153678">
    <property type="component" value="Unassembled WGS sequence"/>
</dbReference>
<keyword evidence="3" id="KW-1185">Reference proteome</keyword>
<dbReference type="AlphaFoldDB" id="A0A9W4SV35"/>
<feature type="transmembrane region" description="Helical" evidence="1">
    <location>
        <begin position="708"/>
        <end position="729"/>
    </location>
</feature>
<evidence type="ECO:0000313" key="3">
    <source>
        <dbReference type="Proteomes" id="UP001153678"/>
    </source>
</evidence>
<dbReference type="EMBL" id="CAMKVN010002804">
    <property type="protein sequence ID" value="CAI2182671.1"/>
    <property type="molecule type" value="Genomic_DNA"/>
</dbReference>
<feature type="transmembrane region" description="Helical" evidence="1">
    <location>
        <begin position="735"/>
        <end position="759"/>
    </location>
</feature>
<gene>
    <name evidence="2" type="ORF">FWILDA_LOCUS10695</name>
</gene>
<protein>
    <submittedName>
        <fullName evidence="2">13290_t:CDS:1</fullName>
    </submittedName>
</protein>
<dbReference type="OrthoDB" id="2414403at2759"/>
<feature type="transmembrane region" description="Helical" evidence="1">
    <location>
        <begin position="779"/>
        <end position="797"/>
    </location>
</feature>
<comment type="caution">
    <text evidence="2">The sequence shown here is derived from an EMBL/GenBank/DDBJ whole genome shotgun (WGS) entry which is preliminary data.</text>
</comment>
<keyword evidence="1" id="KW-1133">Transmembrane helix</keyword>
<proteinExistence type="predicted"/>
<evidence type="ECO:0000313" key="2">
    <source>
        <dbReference type="EMBL" id="CAI2182671.1"/>
    </source>
</evidence>
<name>A0A9W4SV35_9GLOM</name>
<sequence length="972" mass="110505">MKNFSGINSLYFITIFILFIDPLSISSYKVLSYNETEPDYKINQILTYPDGISVVFLTKPINDTCNEPRIDLRVIHPNGTVDKVKVEHSIPDFNFCLVSNDKSLRITLIRNIPDSIYALYVNSSDINSASYYVSLLTHTGKIISNTFLSRVPVMDGILSSSGFMYSHDNEAGGFIFWNYLTEAFVKWIYFSKPDSDGNFHPINNGHLEIKNPSLDTFNIFATIDETFAIVSSRTNISNQPFDVSMDPVRPTFGLYVTFINPDKTVDGPFLLYQSVIPNLQIMFRCSKTYTTLGNSCILNMKRDEDYKLIQIKFQNTGSVVGINKFSSLELYKDLRETTEIRNLFYGGFLVQFFDDSDDTLHKPFQSIILDDERNYYSTLEFPKDLKFSNNCAMGEFRYNTFVVAYQDDEYTWKVYSEDLPRFFDDNGYNNINVNTTHPLINSKIPLSTTSINITYNFPIIMSTNNISIYQDGNGKNAILRQSIPGNSPSSFVYSADNQSLILNVLESTFNQPNANYYIVIDDNAVKDLKTDQPLMGIQTHTWMFNTNVFAEDAIGRFALTTEGTNYFENLPPYNKTTYLLQLRIDLSNLIPVDINRLDAIICCEYDRSQQLPKILLSLPIKSTTKSNDRNVDRVIKDLDLLIKNKKVTPISWFFTTNYIDASFGFQLTVNLFQDFKFHLIGIAIGIIILGLLYFYARKRSPTGKNIAIFKFSLIILDFILDFLFVLNNGAKVPQLFIPSITFCAMPLAINFIMSIVMILREIKHNKGFYEWFKENTNMASLFTILASTDIGVLNILSSNVAGMALFNAPISNGTQSLIFLGGHIGFVIEDIPQFIIQVLYKNSTITYDIIPFLTLLTSSIVLVTSIVSRVYHLIVYSCKKPISDERLFPINQNMSSAKVDVVEIEVKDHLTVPQVAKKKFRKSVDEELQRPSTLAIEVILCIGMSPSDIPNIPFSAFPGGKECLKSLSEFWC</sequence>
<keyword evidence="1" id="KW-0472">Membrane</keyword>
<feature type="transmembrane region" description="Helical" evidence="1">
    <location>
        <begin position="852"/>
        <end position="874"/>
    </location>
</feature>